<dbReference type="GO" id="GO:0005829">
    <property type="term" value="C:cytosol"/>
    <property type="evidence" value="ECO:0007669"/>
    <property type="project" value="TreeGrafter"/>
</dbReference>
<comment type="function">
    <text evidence="1">Plays a role in synthesis, processing and/or stability of 23S rRNA.</text>
</comment>
<organism evidence="6 7">
    <name type="scientific">Candidatus Dechloromonas phosphorivorans</name>
    <dbReference type="NCBI Taxonomy" id="2899244"/>
    <lineage>
        <taxon>Bacteria</taxon>
        <taxon>Pseudomonadati</taxon>
        <taxon>Pseudomonadota</taxon>
        <taxon>Betaproteobacteria</taxon>
        <taxon>Rhodocyclales</taxon>
        <taxon>Azonexaceae</taxon>
        <taxon>Dechloromonas</taxon>
    </lineage>
</organism>
<evidence type="ECO:0000313" key="6">
    <source>
        <dbReference type="EMBL" id="MBK7415551.1"/>
    </source>
</evidence>
<dbReference type="GO" id="GO:0042254">
    <property type="term" value="P:ribosome biogenesis"/>
    <property type="evidence" value="ECO:0007669"/>
    <property type="project" value="UniProtKB-KW"/>
</dbReference>
<evidence type="ECO:0000313" key="7">
    <source>
        <dbReference type="Proteomes" id="UP000739411"/>
    </source>
</evidence>
<dbReference type="AlphaFoldDB" id="A0A935MYY0"/>
<accession>A0A935MYY0</accession>
<comment type="similarity">
    <text evidence="2">Belongs to the DUF177 domain family.</text>
</comment>
<dbReference type="Proteomes" id="UP000739411">
    <property type="component" value="Unassembled WGS sequence"/>
</dbReference>
<evidence type="ECO:0000256" key="1">
    <source>
        <dbReference type="ARBA" id="ARBA00002868"/>
    </source>
</evidence>
<dbReference type="EMBL" id="JADJMS010000021">
    <property type="protein sequence ID" value="MBK7415551.1"/>
    <property type="molecule type" value="Genomic_DNA"/>
</dbReference>
<reference evidence="6 7" key="1">
    <citation type="submission" date="2020-10" db="EMBL/GenBank/DDBJ databases">
        <title>Connecting structure to function with the recovery of over 1000 high-quality activated sludge metagenome-assembled genomes encoding full-length rRNA genes using long-read sequencing.</title>
        <authorList>
            <person name="Singleton C.M."/>
            <person name="Petriglieri F."/>
            <person name="Kristensen J.M."/>
            <person name="Kirkegaard R.H."/>
            <person name="Michaelsen T.Y."/>
            <person name="Andersen M.H."/>
            <person name="Karst S.M."/>
            <person name="Dueholm M.S."/>
            <person name="Nielsen P.H."/>
            <person name="Albertsen M."/>
        </authorList>
    </citation>
    <scope>NUCLEOTIDE SEQUENCE [LARGE SCALE GENOMIC DNA]</scope>
    <source>
        <strain evidence="6">EsbW_18-Q3-R4-48_BATAC.463</strain>
    </source>
</reference>
<dbReference type="InterPro" id="IPR039255">
    <property type="entry name" value="YceD_bac"/>
</dbReference>
<comment type="caution">
    <text evidence="6">The sequence shown here is derived from an EMBL/GenBank/DDBJ whole genome shotgun (WGS) entry which is preliminary data.</text>
</comment>
<evidence type="ECO:0000256" key="4">
    <source>
        <dbReference type="ARBA" id="ARBA00022517"/>
    </source>
</evidence>
<dbReference type="Pfam" id="PF02620">
    <property type="entry name" value="YceD"/>
    <property type="match status" value="1"/>
</dbReference>
<dbReference type="PANTHER" id="PTHR38099:SF1">
    <property type="entry name" value="LARGE RIBOSOMAL RNA SUBUNIT ACCUMULATION PROTEIN YCED"/>
    <property type="match status" value="1"/>
</dbReference>
<name>A0A935MYY0_9RHOO</name>
<gene>
    <name evidence="6" type="ORF">IPJ38_11005</name>
</gene>
<proteinExistence type="inferred from homology"/>
<dbReference type="PANTHER" id="PTHR38099">
    <property type="entry name" value="LARGE RIBOSOMAL RNA SUBUNIT ACCUMULATION PROTEIN YCED"/>
    <property type="match status" value="1"/>
</dbReference>
<protein>
    <recommendedName>
        <fullName evidence="3">Large ribosomal RNA subunit accumulation protein YceD</fullName>
    </recommendedName>
    <alternativeName>
        <fullName evidence="5">23S rRNA accumulation protein YceD</fullName>
    </alternativeName>
</protein>
<evidence type="ECO:0000256" key="2">
    <source>
        <dbReference type="ARBA" id="ARBA00010740"/>
    </source>
</evidence>
<evidence type="ECO:0000256" key="3">
    <source>
        <dbReference type="ARBA" id="ARBA00015716"/>
    </source>
</evidence>
<sequence>MTTRRCADFFRQHFVLTWKAKNNIILGLGRNSPRLKRISDAFVFAREGRVLKGTLAIADLERLHDLLTEVSGEVVFELQGRQGKRGEHLLHLQVTGLIPLACQRCLGAIPFDLDVDSLLELIPEGADMSQDELEDDTRDFLPVASELYVAELVEDEILLSLPVAPRHEKCGFPGAADAGERIHPFATLAGLKGKPN</sequence>
<evidence type="ECO:0000256" key="5">
    <source>
        <dbReference type="ARBA" id="ARBA00031841"/>
    </source>
</evidence>
<dbReference type="InterPro" id="IPR003772">
    <property type="entry name" value="YceD"/>
</dbReference>
<keyword evidence="4" id="KW-0690">Ribosome biogenesis</keyword>